<evidence type="ECO:0000256" key="1">
    <source>
        <dbReference type="SAM" id="MobiDB-lite"/>
    </source>
</evidence>
<protein>
    <recommendedName>
        <fullName evidence="5">Secreted protein</fullName>
    </recommendedName>
</protein>
<feature type="region of interest" description="Disordered" evidence="1">
    <location>
        <begin position="22"/>
        <end position="64"/>
    </location>
</feature>
<proteinExistence type="predicted"/>
<name>G2WRM3_VERDV</name>
<keyword evidence="4" id="KW-1185">Reference proteome</keyword>
<evidence type="ECO:0000256" key="2">
    <source>
        <dbReference type="SAM" id="SignalP"/>
    </source>
</evidence>
<dbReference type="RefSeq" id="XP_009649878.1">
    <property type="nucleotide sequence ID" value="XM_009651583.1"/>
</dbReference>
<organism evidence="3 4">
    <name type="scientific">Verticillium dahliae (strain VdLs.17 / ATCC MYA-4575 / FGSC 10137)</name>
    <name type="common">Verticillium wilt</name>
    <dbReference type="NCBI Taxonomy" id="498257"/>
    <lineage>
        <taxon>Eukaryota</taxon>
        <taxon>Fungi</taxon>
        <taxon>Dikarya</taxon>
        <taxon>Ascomycota</taxon>
        <taxon>Pezizomycotina</taxon>
        <taxon>Sordariomycetes</taxon>
        <taxon>Hypocreomycetidae</taxon>
        <taxon>Glomerellales</taxon>
        <taxon>Plectosphaerellaceae</taxon>
        <taxon>Verticillium</taxon>
    </lineage>
</organism>
<dbReference type="EMBL" id="DS572695">
    <property type="protein sequence ID" value="EGY13524.1"/>
    <property type="molecule type" value="Genomic_DNA"/>
</dbReference>
<evidence type="ECO:0000313" key="3">
    <source>
        <dbReference type="EMBL" id="EGY13524.1"/>
    </source>
</evidence>
<gene>
    <name evidence="3" type="ORF">VDAG_00206</name>
</gene>
<sequence length="115" mass="12341">MAASWCAFWHCVTLAPLAELPWSDGPSAQADRQTQDQDPTTNGDSTALGTHARKTGYPNGSDSAKDPCCGCFLLSLRVVFNESSDARSHGTHISSACLSIRWKAQSGKHREASDC</sequence>
<reference evidence="3 4" key="1">
    <citation type="submission" date="2008-03" db="EMBL/GenBank/DDBJ databases">
        <title>The Genome Sequence of Verticillium dahliae VdLs.17.</title>
        <authorList>
            <consortium name="The Broad Institute Genome Sequencing Platform"/>
            <person name="Ma L.-J.J."/>
            <person name="Klosterman S.J."/>
            <person name="Subbarao K."/>
            <person name="Dobinson K."/>
            <person name="Veronese P."/>
            <person name="Kang S."/>
            <person name="Gold S.E."/>
            <person name="Young S."/>
            <person name="Jaffe D."/>
            <person name="Gnerre S."/>
            <person name="Berlin A."/>
            <person name="Heiman D."/>
            <person name="Hepburn T."/>
            <person name="Sykes S."/>
            <person name="Alvarado L."/>
            <person name="Kodira C.D."/>
            <person name="Lander E."/>
            <person name="Galagan J."/>
            <person name="Nusbaum C."/>
            <person name="Birren B."/>
        </authorList>
    </citation>
    <scope>NUCLEOTIDE SEQUENCE [LARGE SCALE GENOMIC DNA]</scope>
    <source>
        <strain evidence="4">VdLs.17 / ATCC MYA-4575 / FGSC 10137</strain>
    </source>
</reference>
<keyword evidence="2" id="KW-0732">Signal</keyword>
<feature type="signal peptide" evidence="2">
    <location>
        <begin position="1"/>
        <end position="18"/>
    </location>
</feature>
<accession>G2WRM3</accession>
<dbReference type="KEGG" id="vda:VDAG_00206"/>
<dbReference type="AlphaFoldDB" id="G2WRM3"/>
<dbReference type="InParanoid" id="G2WRM3"/>
<feature type="compositionally biased region" description="Polar residues" evidence="1">
    <location>
        <begin position="30"/>
        <end position="48"/>
    </location>
</feature>
<dbReference type="Proteomes" id="UP000001611">
    <property type="component" value="Chromosome 2"/>
</dbReference>
<feature type="chain" id="PRO_5003438920" description="Secreted protein" evidence="2">
    <location>
        <begin position="19"/>
        <end position="115"/>
    </location>
</feature>
<dbReference type="GeneID" id="20701669"/>
<dbReference type="HOGENOM" id="CLU_2110803_0_0_1"/>
<evidence type="ECO:0008006" key="5">
    <source>
        <dbReference type="Google" id="ProtNLM"/>
    </source>
</evidence>
<evidence type="ECO:0000313" key="4">
    <source>
        <dbReference type="Proteomes" id="UP000001611"/>
    </source>
</evidence>